<dbReference type="InterPro" id="IPR027417">
    <property type="entry name" value="P-loop_NTPase"/>
</dbReference>
<evidence type="ECO:0000313" key="2">
    <source>
        <dbReference type="EMBL" id="TYI06055.1"/>
    </source>
</evidence>
<evidence type="ECO:0000259" key="1">
    <source>
        <dbReference type="Pfam" id="PF00004"/>
    </source>
</evidence>
<organism evidence="2 3">
    <name type="scientific">Gossypium tomentosum</name>
    <name type="common">Hawaiian cotton</name>
    <name type="synonym">Gossypium sandvicense</name>
    <dbReference type="NCBI Taxonomy" id="34277"/>
    <lineage>
        <taxon>Eukaryota</taxon>
        <taxon>Viridiplantae</taxon>
        <taxon>Streptophyta</taxon>
        <taxon>Embryophyta</taxon>
        <taxon>Tracheophyta</taxon>
        <taxon>Spermatophyta</taxon>
        <taxon>Magnoliopsida</taxon>
        <taxon>eudicotyledons</taxon>
        <taxon>Gunneridae</taxon>
        <taxon>Pentapetalae</taxon>
        <taxon>rosids</taxon>
        <taxon>malvids</taxon>
        <taxon>Malvales</taxon>
        <taxon>Malvaceae</taxon>
        <taxon>Malvoideae</taxon>
        <taxon>Gossypium</taxon>
    </lineage>
</organism>
<keyword evidence="3" id="KW-1185">Reference proteome</keyword>
<name>A0A5D2NSI3_GOSTO</name>
<dbReference type="Proteomes" id="UP000322667">
    <property type="component" value="Chromosome A10"/>
</dbReference>
<gene>
    <name evidence="2" type="ORF">ES332_A10G131600v1</name>
</gene>
<accession>A0A5D2NSI3</accession>
<dbReference type="Gene3D" id="3.40.50.300">
    <property type="entry name" value="P-loop containing nucleotide triphosphate hydrolases"/>
    <property type="match status" value="1"/>
</dbReference>
<proteinExistence type="predicted"/>
<sequence>MEFSQADFDLLLVAEHTRKTSKIGPLRCWPGGLCLSRSIGDMDVGEFIVPVPYVKQVKAFSWDLFAKQQGEERRGEKLVIFIDEIDALATRRQGIFKETTYHLYNAATQERETTLNQLLIEVELCICRIPAMKFT</sequence>
<protein>
    <recommendedName>
        <fullName evidence="1">ATPase AAA-type core domain-containing protein</fullName>
    </recommendedName>
</protein>
<evidence type="ECO:0000313" key="3">
    <source>
        <dbReference type="Proteomes" id="UP000322667"/>
    </source>
</evidence>
<reference evidence="2 3" key="1">
    <citation type="submission" date="2019-07" db="EMBL/GenBank/DDBJ databases">
        <title>WGS assembly of Gossypium tomentosum.</title>
        <authorList>
            <person name="Chen Z.J."/>
            <person name="Sreedasyam A."/>
            <person name="Ando A."/>
            <person name="Song Q."/>
            <person name="De L."/>
            <person name="Hulse-Kemp A."/>
            <person name="Ding M."/>
            <person name="Ye W."/>
            <person name="Kirkbride R."/>
            <person name="Jenkins J."/>
            <person name="Plott C."/>
            <person name="Lovell J."/>
            <person name="Lin Y.-M."/>
            <person name="Vaughn R."/>
            <person name="Liu B."/>
            <person name="Li W."/>
            <person name="Simpson S."/>
            <person name="Scheffler B."/>
            <person name="Saski C."/>
            <person name="Grover C."/>
            <person name="Hu G."/>
            <person name="Conover J."/>
            <person name="Carlson J."/>
            <person name="Shu S."/>
            <person name="Boston L."/>
            <person name="Williams M."/>
            <person name="Peterson D."/>
            <person name="Mcgee K."/>
            <person name="Jones D."/>
            <person name="Wendel J."/>
            <person name="Stelly D."/>
            <person name="Grimwood J."/>
            <person name="Schmutz J."/>
        </authorList>
    </citation>
    <scope>NUCLEOTIDE SEQUENCE [LARGE SCALE GENOMIC DNA]</scope>
    <source>
        <strain evidence="2">7179.01</strain>
    </source>
</reference>
<dbReference type="AlphaFoldDB" id="A0A5D2NSI3"/>
<dbReference type="GO" id="GO:0005524">
    <property type="term" value="F:ATP binding"/>
    <property type="evidence" value="ECO:0007669"/>
    <property type="project" value="InterPro"/>
</dbReference>
<dbReference type="Pfam" id="PF00004">
    <property type="entry name" value="AAA"/>
    <property type="match status" value="1"/>
</dbReference>
<dbReference type="InterPro" id="IPR003959">
    <property type="entry name" value="ATPase_AAA_core"/>
</dbReference>
<dbReference type="GO" id="GO:0016887">
    <property type="term" value="F:ATP hydrolysis activity"/>
    <property type="evidence" value="ECO:0007669"/>
    <property type="project" value="InterPro"/>
</dbReference>
<feature type="domain" description="ATPase AAA-type core" evidence="1">
    <location>
        <begin position="72"/>
        <end position="121"/>
    </location>
</feature>
<dbReference type="EMBL" id="CM017619">
    <property type="protein sequence ID" value="TYI06055.1"/>
    <property type="molecule type" value="Genomic_DNA"/>
</dbReference>